<evidence type="ECO:0000313" key="4">
    <source>
        <dbReference type="EMBL" id="KAL0950761.1"/>
    </source>
</evidence>
<feature type="region of interest" description="Disordered" evidence="2">
    <location>
        <begin position="425"/>
        <end position="620"/>
    </location>
</feature>
<feature type="region of interest" description="Disordered" evidence="2">
    <location>
        <begin position="99"/>
        <end position="190"/>
    </location>
</feature>
<dbReference type="SMART" id="SM00787">
    <property type="entry name" value="Spc7"/>
    <property type="match status" value="1"/>
</dbReference>
<keyword evidence="1" id="KW-0175">Coiled coil</keyword>
<sequence length="1268" mass="138105">MAVQKRSPNRRKSVAVVSDQNRPPFIQRTKRRAHSDRLSPLAKARRNIAPRKSILKQSSQENSQDDNATQSMDLTTDFRKSLGRRVSFAKNAKVRLFEVPDNHTSSTNASGSPPSSPASPAEDNQPRAVSDENAYPGAAPRDRRRSSARFSVAGSDDMDLTTIHTNPFGFSGPADPNASLGFGSDSDEDMADDDAMEVTEAIHGNIIRRRSISIGGQRHPLALLSSAPPAAPQSPGVHPDESAISMADASQDDANDTSHSSSSDGSAVPMEFTIPLAQSLKPPAHHDEAWLALRAATHSGGEPYQPPEDSFEDEGAAMLEEGPRAHHATGDGELDDAVQRIMRARASLPNAPTIPLEPEVQEDAFTDDSGSFSADFEEGNQTLNLSKVMGRPSMTNAFEESMEGTSVYGQIFNSSLPVESTPTIPRAQYPIASPPSPEPPVEEPAVPPIPPPAKAPIPLSSVFQPPPRQTVFQAPTTSTSKPPAPAPHFSFKPKPSGRANSPTKPDPPAAKPQTRTFSAAFAPPVTRPSPKKPRLASESTTDAPAAQVQPLNKSNQLGQAGGAASKPSILRRPSGYFSRRQSMGAGVTPTPSSAEFNAADEPESAPKPASPKKKSGLGIGHAGLAVGVTDARIPLAQDQAFRLDKGKEKENPGIDAHTSKEQGASGCVREASRQAMVAHSPTRGSPAPRQSPRPRSPAPARSRPEVEDISSLVQGGLGDTEMREDRGDEESNHREHHLPAEGDMEIEVANQDGATSGVKTAGMERWRNSVQQQDLADPNRQDLYQPSVSISEFFHMTGIKFMDEIAAPRRSMSQPARPERASADIPLAEYAIAAAIDVPRLVLYTRVADDLEAWMRRIRGVLAEMEREAQQATPELFVEYLSAEDEGKEELRHQLTLIRHNTRGLAKGEWYNWKLQWIAGLSETAARGLEDLEADKQQLEEITTRAEALVPTLEQEFADVMKELELEQAEVDDIEASDQEYLNELKASIAEQDIEVDALRTEVSESKAHLGRLQERLQEIEVQKEEFASAIASADRLLHTQKSSTTAEIFRLRDELEALEDLHMFRAVKVAPDSFDYVYASRFSVSIPCQNYQPIPGKVYITKLDNMRYKYKDDYPQLADFFLQVAAARINQMSTRTVRQIVRALANHWNACLSLRAQIDLLSVKYPVKMLFRSDAEGAVPGDLQARTMVIFPKAKAKAYISFVVPADVAASWPASIEGLQCDVEVAYGSIKADAILESIRGRLAEATPDDCHACLLDACIGAQELYL</sequence>
<feature type="compositionally biased region" description="Polar residues" evidence="2">
    <location>
        <begin position="549"/>
        <end position="558"/>
    </location>
</feature>
<proteinExistence type="predicted"/>
<feature type="compositionally biased region" description="Low complexity" evidence="2">
    <location>
        <begin position="105"/>
        <end position="121"/>
    </location>
</feature>
<name>A0ABR3J553_9AGAR</name>
<dbReference type="Proteomes" id="UP001556367">
    <property type="component" value="Unassembled WGS sequence"/>
</dbReference>
<feature type="region of interest" description="Disordered" evidence="2">
    <location>
        <begin position="249"/>
        <end position="268"/>
    </location>
</feature>
<feature type="compositionally biased region" description="Polar residues" evidence="2">
    <location>
        <begin position="55"/>
        <end position="72"/>
    </location>
</feature>
<feature type="region of interest" description="Disordered" evidence="2">
    <location>
        <begin position="1"/>
        <end position="72"/>
    </location>
</feature>
<evidence type="ECO:0000259" key="3">
    <source>
        <dbReference type="SMART" id="SM00787"/>
    </source>
</evidence>
<dbReference type="EMBL" id="JASNQZ010000011">
    <property type="protein sequence ID" value="KAL0950761.1"/>
    <property type="molecule type" value="Genomic_DNA"/>
</dbReference>
<reference evidence="5" key="1">
    <citation type="submission" date="2024-06" db="EMBL/GenBank/DDBJ databases">
        <title>Multi-omics analyses provide insights into the biosynthesis of the anticancer antibiotic pleurotin in Hohenbuehelia grisea.</title>
        <authorList>
            <person name="Weaver J.A."/>
            <person name="Alberti F."/>
        </authorList>
    </citation>
    <scope>NUCLEOTIDE SEQUENCE [LARGE SCALE GENOMIC DNA]</scope>
    <source>
        <strain evidence="5">T-177</strain>
    </source>
</reference>
<evidence type="ECO:0000256" key="2">
    <source>
        <dbReference type="SAM" id="MobiDB-lite"/>
    </source>
</evidence>
<dbReference type="PANTHER" id="PTHR28260">
    <property type="entry name" value="SPINDLE POLE BODY COMPONENT SPC105"/>
    <property type="match status" value="1"/>
</dbReference>
<feature type="region of interest" description="Disordered" evidence="2">
    <location>
        <begin position="223"/>
        <end position="242"/>
    </location>
</feature>
<feature type="coiled-coil region" evidence="1">
    <location>
        <begin position="982"/>
        <end position="1062"/>
    </location>
</feature>
<feature type="compositionally biased region" description="Basic and acidic residues" evidence="2">
    <location>
        <begin position="641"/>
        <end position="660"/>
    </location>
</feature>
<protein>
    <recommendedName>
        <fullName evidence="3">Spc7 kinetochore protein domain-containing protein</fullName>
    </recommendedName>
</protein>
<feature type="coiled-coil region" evidence="1">
    <location>
        <begin position="922"/>
        <end position="949"/>
    </location>
</feature>
<dbReference type="PANTHER" id="PTHR28260:SF1">
    <property type="entry name" value="SPINDLE POLE BODY COMPONENT SPC105"/>
    <property type="match status" value="1"/>
</dbReference>
<dbReference type="Pfam" id="PF08317">
    <property type="entry name" value="Spc7"/>
    <property type="match status" value="1"/>
</dbReference>
<evidence type="ECO:0000313" key="5">
    <source>
        <dbReference type="Proteomes" id="UP001556367"/>
    </source>
</evidence>
<accession>A0ABR3J553</accession>
<dbReference type="Pfam" id="PF18210">
    <property type="entry name" value="Knl1_RWD_C"/>
    <property type="match status" value="1"/>
</dbReference>
<dbReference type="InterPro" id="IPR040850">
    <property type="entry name" value="Knl1_RWD_C"/>
</dbReference>
<gene>
    <name evidence="4" type="ORF">HGRIS_007529</name>
</gene>
<evidence type="ECO:0000256" key="1">
    <source>
        <dbReference type="SAM" id="Coils"/>
    </source>
</evidence>
<feature type="compositionally biased region" description="Basic and acidic residues" evidence="2">
    <location>
        <begin position="720"/>
        <end position="740"/>
    </location>
</feature>
<feature type="domain" description="Spc7 kinetochore protein" evidence="3">
    <location>
        <begin position="773"/>
        <end position="1088"/>
    </location>
</feature>
<dbReference type="InterPro" id="IPR033338">
    <property type="entry name" value="Spc105/Spc7"/>
</dbReference>
<organism evidence="4 5">
    <name type="scientific">Hohenbuehelia grisea</name>
    <dbReference type="NCBI Taxonomy" id="104357"/>
    <lineage>
        <taxon>Eukaryota</taxon>
        <taxon>Fungi</taxon>
        <taxon>Dikarya</taxon>
        <taxon>Basidiomycota</taxon>
        <taxon>Agaricomycotina</taxon>
        <taxon>Agaricomycetes</taxon>
        <taxon>Agaricomycetidae</taxon>
        <taxon>Agaricales</taxon>
        <taxon>Pleurotineae</taxon>
        <taxon>Pleurotaceae</taxon>
        <taxon>Hohenbuehelia</taxon>
    </lineage>
</organism>
<comment type="caution">
    <text evidence="4">The sequence shown here is derived from an EMBL/GenBank/DDBJ whole genome shotgun (WGS) entry which is preliminary data.</text>
</comment>
<feature type="compositionally biased region" description="Pro residues" evidence="2">
    <location>
        <begin position="445"/>
        <end position="455"/>
    </location>
</feature>
<feature type="region of interest" description="Disordered" evidence="2">
    <location>
        <begin position="639"/>
        <end position="741"/>
    </location>
</feature>
<dbReference type="InterPro" id="IPR013253">
    <property type="entry name" value="Spc7_domain"/>
</dbReference>
<feature type="compositionally biased region" description="Low complexity" evidence="2">
    <location>
        <begin position="257"/>
        <end position="266"/>
    </location>
</feature>
<keyword evidence="5" id="KW-1185">Reference proteome</keyword>